<dbReference type="InterPro" id="IPR008929">
    <property type="entry name" value="Chondroitin_lyas"/>
</dbReference>
<reference evidence="4" key="1">
    <citation type="submission" date="2023-07" db="EMBL/GenBank/DDBJ databases">
        <title>30 novel species of actinomycetes from the DSMZ collection.</title>
        <authorList>
            <person name="Nouioui I."/>
        </authorList>
    </citation>
    <scope>NUCLEOTIDE SEQUENCE [LARGE SCALE GENOMIC DNA]</scope>
    <source>
        <strain evidence="4">DSM 41982</strain>
    </source>
</reference>
<evidence type="ECO:0000313" key="3">
    <source>
        <dbReference type="EMBL" id="MDT0416216.1"/>
    </source>
</evidence>
<evidence type="ECO:0000313" key="4">
    <source>
        <dbReference type="Proteomes" id="UP001183607"/>
    </source>
</evidence>
<dbReference type="Gene3D" id="2.70.98.70">
    <property type="match status" value="1"/>
</dbReference>
<dbReference type="Proteomes" id="UP001183607">
    <property type="component" value="Unassembled WGS sequence"/>
</dbReference>
<dbReference type="InterPro" id="IPR012480">
    <property type="entry name" value="Hepar_II_III_C"/>
</dbReference>
<name>A0ABD5E5C6_9ACTN</name>
<accession>A0ABD5E5C6</accession>
<organism evidence="3 4">
    <name type="scientific">Streptomyces evansiae</name>
    <dbReference type="NCBI Taxonomy" id="3075535"/>
    <lineage>
        <taxon>Bacteria</taxon>
        <taxon>Bacillati</taxon>
        <taxon>Actinomycetota</taxon>
        <taxon>Actinomycetes</taxon>
        <taxon>Kitasatosporales</taxon>
        <taxon>Streptomycetaceae</taxon>
        <taxon>Streptomyces</taxon>
    </lineage>
</organism>
<gene>
    <name evidence="3" type="ORF">RM574_12010</name>
</gene>
<dbReference type="GO" id="GO:0030313">
    <property type="term" value="C:cell envelope"/>
    <property type="evidence" value="ECO:0007669"/>
    <property type="project" value="UniProtKB-SubCell"/>
</dbReference>
<evidence type="ECO:0000259" key="2">
    <source>
        <dbReference type="Pfam" id="PF07940"/>
    </source>
</evidence>
<comment type="subcellular location">
    <subcellularLocation>
        <location evidence="1">Cell envelope</location>
    </subcellularLocation>
</comment>
<dbReference type="RefSeq" id="WP_311677008.1">
    <property type="nucleotide sequence ID" value="NZ_JAVRER010000014.1"/>
</dbReference>
<sequence length="646" mass="69387">MPSAPSLADWFPPGLVEARLPALGEWSPAPAPGEKWPFDEATRARVLGEARAALGEPWPALPASLFARFARDGDRAAYQAPWDARRARLGRALLALAAADGDDNGAAPAASAAYAAFAAFADEVMDGVWALCEETSWVWPAHDFRVLDARQGLLPDPEVPTLDLGAATTAVLLSLADALAGDALDARDPLLRRRLRGEVWTRVLGPYLERSEWGWYDGSTAKLNNWNPWIHSDLLLATALTVEDRASRAALVGKIVRGLDHYLAAQPADGGCDEGPHYWWRAGASLFECLELLISLLGTGEAVLTEPLIRDTARYPLLMHVGDGWSVSFADGPARLREAAPAVLYRYGLRTGQPDVAAHARALRGTADPVLPEDATPYDLRRVLGALLDPAWRAAEEAALPLPGQGWLPGTQVLVAREAEGTTRGLLLAAKGGHNDESHNHNDVGSFLVAVDARPLIIDVGVGTYRRETFGRERYGIWSMTSAYHNVPEVNGHGQPPGRDFAARGARAELAPGRAALTLDLAGAYPARAGLRAWERTAALVRSEEPRVEIRDAWRLDAAPERLVLHLLLGGEVAAAGAGRALVRPPRGRGLALAWDDAAFAAEVETVVLEDPAFTRMWGEAVHRLVLTARAPGAEGTHVLTARPAD</sequence>
<feature type="domain" description="Heparinase II/III-like C-terminal" evidence="2">
    <location>
        <begin position="431"/>
        <end position="608"/>
    </location>
</feature>
<evidence type="ECO:0000256" key="1">
    <source>
        <dbReference type="ARBA" id="ARBA00004196"/>
    </source>
</evidence>
<proteinExistence type="predicted"/>
<dbReference type="EMBL" id="JAVRER010000014">
    <property type="protein sequence ID" value="MDT0416216.1"/>
    <property type="molecule type" value="Genomic_DNA"/>
</dbReference>
<dbReference type="Gene3D" id="1.50.10.100">
    <property type="entry name" value="Chondroitin AC/alginate lyase"/>
    <property type="match status" value="1"/>
</dbReference>
<dbReference type="Pfam" id="PF07940">
    <property type="entry name" value="Hepar_II_III_C"/>
    <property type="match status" value="1"/>
</dbReference>
<protein>
    <submittedName>
        <fullName evidence="3">Heparinase II/III family protein</fullName>
    </submittedName>
</protein>
<dbReference type="AlphaFoldDB" id="A0ABD5E5C6"/>
<comment type="caution">
    <text evidence="3">The sequence shown here is derived from an EMBL/GenBank/DDBJ whole genome shotgun (WGS) entry which is preliminary data.</text>
</comment>